<sequence length="86" mass="10145">MLRSIALRLGVDGMKVRDFWRRYLEADDVERLDLIKGLLERHIHACYTIYKDNRVLGVHCLVSIVNSFFLDLIRVLGEERDGLREE</sequence>
<dbReference type="RefSeq" id="YP_009666075.1">
    <property type="nucleotide sequence ID" value="NC_043427.1"/>
</dbReference>
<proteinExistence type="predicted"/>
<keyword evidence="2" id="KW-1185">Reference proteome</keyword>
<dbReference type="EMBL" id="HE681887">
    <property type="protein sequence ID" value="CCG27843.1"/>
    <property type="molecule type" value="Genomic_DNA"/>
</dbReference>
<reference evidence="1 2" key="1">
    <citation type="journal article" date="2012" name="Proc. Natl. Acad. Sci. U.S.A.">
        <title>Archaeal virus with exceptional virion architecture and the largest single-stranded DNA genome.</title>
        <authorList>
            <person name="Mochizuki T."/>
            <person name="Krupovic M."/>
            <person name="Pehau-Arnaudet G."/>
            <person name="Sako Y."/>
            <person name="Forterre P."/>
            <person name="Prangishvili D."/>
        </authorList>
    </citation>
    <scope>NUCLEOTIDE SEQUENCE [LARGE SCALE GENOMIC DNA]</scope>
</reference>
<name>J7Q327_9VIRU</name>
<dbReference type="GeneID" id="40526257"/>
<dbReference type="Proteomes" id="UP000003929">
    <property type="component" value="Segment"/>
</dbReference>
<evidence type="ECO:0000313" key="1">
    <source>
        <dbReference type="EMBL" id="CCG27843.1"/>
    </source>
</evidence>
<organism evidence="1 2">
    <name type="scientific">Alphaspiravirus yamagawaense</name>
    <dbReference type="NCBI Taxonomy" id="1157339"/>
    <lineage>
        <taxon>Viruses</taxon>
        <taxon>Viruses incertae sedis</taxon>
        <taxon>Spiraviridae</taxon>
        <taxon>Alphaspiravirus</taxon>
    </lineage>
</organism>
<accession>J7Q327</accession>
<gene>
    <name evidence="1" type="primary">30-86</name>
</gene>
<dbReference type="KEGG" id="vg:40526257"/>
<protein>
    <submittedName>
        <fullName evidence="1">Uncharacterized protein</fullName>
    </submittedName>
</protein>
<evidence type="ECO:0000313" key="2">
    <source>
        <dbReference type="Proteomes" id="UP000003929"/>
    </source>
</evidence>